<evidence type="ECO:0008006" key="4">
    <source>
        <dbReference type="Google" id="ProtNLM"/>
    </source>
</evidence>
<proteinExistence type="predicted"/>
<dbReference type="Proteomes" id="UP000325415">
    <property type="component" value="Unassembled WGS sequence"/>
</dbReference>
<evidence type="ECO:0000313" key="2">
    <source>
        <dbReference type="EMBL" id="KAE8127145.1"/>
    </source>
</evidence>
<dbReference type="RefSeq" id="WP_152581356.1">
    <property type="nucleotide sequence ID" value="NZ_JAKVIV010000001.1"/>
</dbReference>
<evidence type="ECO:0000313" key="3">
    <source>
        <dbReference type="Proteomes" id="UP000325415"/>
    </source>
</evidence>
<dbReference type="EMBL" id="QDAG01000009">
    <property type="protein sequence ID" value="KAE8127145.1"/>
    <property type="molecule type" value="Genomic_DNA"/>
</dbReference>
<dbReference type="GeneID" id="78127807"/>
<evidence type="ECO:0000256" key="1">
    <source>
        <dbReference type="SAM" id="Phobius"/>
    </source>
</evidence>
<name>A0A5N6RZ49_9BIFI</name>
<sequence>MLSAAQTSAPVSQGSAARIGQLAATVSTDAAKDKTTAQPIGIRTDGFIYRQLRVSDGRKDFDGRGAIAYSGLRNDSYRIGDIVTVGSDGAQFTITGFTDGAKLSVTPVIYVPLSAWSHLKLGSGLDESAAPEAAGAPSDGHATAASAPAASAVMFGEAAGSTAPDGTEQLPIGDFIQKLPGYRAQDLTSQFMLVFLFIIMLATIAVFLYILTMQTIPNFAVLKMQGILTRYLILNTIAQACSSRSSARP</sequence>
<keyword evidence="3" id="KW-1185">Reference proteome</keyword>
<gene>
    <name evidence="2" type="ORF">DDE84_08945</name>
</gene>
<reference evidence="2 3" key="1">
    <citation type="submission" date="2018-04" db="EMBL/GenBank/DDBJ databases">
        <authorList>
            <person name="Eckel V.P."/>
            <person name="Vogel R.F."/>
        </authorList>
    </citation>
    <scope>NUCLEOTIDE SEQUENCE [LARGE SCALE GENOMIC DNA]</scope>
    <source>
        <strain evidence="3">TMW 2.1764</strain>
    </source>
</reference>
<keyword evidence="1" id="KW-0812">Transmembrane</keyword>
<dbReference type="OrthoDB" id="5242186at2"/>
<protein>
    <recommendedName>
        <fullName evidence="4">ABC transporter permease</fullName>
    </recommendedName>
</protein>
<accession>A0A5N6RZ49</accession>
<keyword evidence="1" id="KW-0472">Membrane</keyword>
<comment type="caution">
    <text evidence="2">The sequence shown here is derived from an EMBL/GenBank/DDBJ whole genome shotgun (WGS) entry which is preliminary data.</text>
</comment>
<feature type="transmembrane region" description="Helical" evidence="1">
    <location>
        <begin position="191"/>
        <end position="211"/>
    </location>
</feature>
<dbReference type="AlphaFoldDB" id="A0A5N6RZ49"/>
<keyword evidence="1" id="KW-1133">Transmembrane helix</keyword>
<organism evidence="2 3">
    <name type="scientific">Bifidobacterium tibiigranuli</name>
    <dbReference type="NCBI Taxonomy" id="2172043"/>
    <lineage>
        <taxon>Bacteria</taxon>
        <taxon>Bacillati</taxon>
        <taxon>Actinomycetota</taxon>
        <taxon>Actinomycetes</taxon>
        <taxon>Bifidobacteriales</taxon>
        <taxon>Bifidobacteriaceae</taxon>
        <taxon>Bifidobacterium</taxon>
    </lineage>
</organism>